<accession>A0A193LGS6</accession>
<protein>
    <submittedName>
        <fullName evidence="2">Uncharacterized protein</fullName>
    </submittedName>
</protein>
<organism evidence="2 3">
    <name type="scientific">Woeseia oceani</name>
    <dbReference type="NCBI Taxonomy" id="1548547"/>
    <lineage>
        <taxon>Bacteria</taxon>
        <taxon>Pseudomonadati</taxon>
        <taxon>Pseudomonadota</taxon>
        <taxon>Gammaproteobacteria</taxon>
        <taxon>Woeseiales</taxon>
        <taxon>Woeseiaceae</taxon>
        <taxon>Woeseia</taxon>
    </lineage>
</organism>
<proteinExistence type="predicted"/>
<dbReference type="RefSeq" id="WP_068616307.1">
    <property type="nucleotide sequence ID" value="NZ_CP016268.1"/>
</dbReference>
<evidence type="ECO:0000313" key="2">
    <source>
        <dbReference type="EMBL" id="ANO51712.1"/>
    </source>
</evidence>
<keyword evidence="3" id="KW-1185">Reference proteome</keyword>
<keyword evidence="1" id="KW-0732">Signal</keyword>
<dbReference type="EMBL" id="CP016268">
    <property type="protein sequence ID" value="ANO51712.1"/>
    <property type="molecule type" value="Genomic_DNA"/>
</dbReference>
<reference evidence="2 3" key="1">
    <citation type="submission" date="2016-06" db="EMBL/GenBank/DDBJ databases">
        <title>Complete genome sequence of a deep-branching marine Gamma Proteobacterium Woeseia oceani type strain XK5.</title>
        <authorList>
            <person name="Mu D."/>
            <person name="Du Z."/>
        </authorList>
    </citation>
    <scope>NUCLEOTIDE SEQUENCE [LARGE SCALE GENOMIC DNA]</scope>
    <source>
        <strain evidence="2 3">XK5</strain>
    </source>
</reference>
<evidence type="ECO:0000313" key="3">
    <source>
        <dbReference type="Proteomes" id="UP000092695"/>
    </source>
</evidence>
<evidence type="ECO:0000256" key="1">
    <source>
        <dbReference type="SAM" id="SignalP"/>
    </source>
</evidence>
<dbReference type="STRING" id="1548547.BA177_11315"/>
<dbReference type="AlphaFoldDB" id="A0A193LGS6"/>
<sequence>MKIRISMLLLALGLSLNAAADLVTVVRAVEVTTSNINVPTSTNGRMSFKPCAGECDAEFLSVRLTPATEYRVDGTALDFVDFRAAFYNLPRGKDHYALVSYDAKSSIVTSLHITRLED</sequence>
<name>A0A193LGS6_9GAMM</name>
<dbReference type="KEGG" id="woc:BA177_11315"/>
<gene>
    <name evidence="2" type="ORF">BA177_11315</name>
</gene>
<feature type="signal peptide" evidence="1">
    <location>
        <begin position="1"/>
        <end position="20"/>
    </location>
</feature>
<feature type="chain" id="PRO_5008260239" evidence="1">
    <location>
        <begin position="21"/>
        <end position="118"/>
    </location>
</feature>
<dbReference type="Proteomes" id="UP000092695">
    <property type="component" value="Chromosome"/>
</dbReference>